<organism evidence="9 10">
    <name type="scientific">Macrostomum lignano</name>
    <dbReference type="NCBI Taxonomy" id="282301"/>
    <lineage>
        <taxon>Eukaryota</taxon>
        <taxon>Metazoa</taxon>
        <taxon>Spiralia</taxon>
        <taxon>Lophotrochozoa</taxon>
        <taxon>Platyhelminthes</taxon>
        <taxon>Rhabditophora</taxon>
        <taxon>Macrostomorpha</taxon>
        <taxon>Macrostomida</taxon>
        <taxon>Macrostomidae</taxon>
        <taxon>Macrostomum</taxon>
    </lineage>
</organism>
<feature type="region of interest" description="Disordered" evidence="7">
    <location>
        <begin position="666"/>
        <end position="792"/>
    </location>
</feature>
<feature type="repeat" description="Solcar" evidence="6">
    <location>
        <begin position="463"/>
        <end position="550"/>
    </location>
</feature>
<dbReference type="InterPro" id="IPR023395">
    <property type="entry name" value="MCP_dom_sf"/>
</dbReference>
<evidence type="ECO:0000313" key="9">
    <source>
        <dbReference type="Proteomes" id="UP000095280"/>
    </source>
</evidence>
<evidence type="ECO:0000256" key="7">
    <source>
        <dbReference type="SAM" id="MobiDB-lite"/>
    </source>
</evidence>
<sequence length="2363" mass="252616">YEARTTTTVSEGPGIGFDRSYLTSVLGILNAIIVLAAFCMGVSCSVPTLFWSFTSAAAYSSFVAWQILMLIYLLINFVFLFISIVLCAINIEIFKGPAASAMVFALIVIGGHFGVGFLLFQKWRASGHYFHKGECGHTFSSSTATATATAHVIAYLPTDSTVARNSQFESDQKPTSSQPTSSKPTSSQLISSQPTSSQPTSSHPTSSQPISSQPTSSQPISSHPTSSQPTSSQPTSSHPTSSHPTSSQPISSHPTSSRPTNSQPTSSQPTSSQPISSQPTSSQPISSHPTSSQPTSSQPTSSHPTSSHPTSSQPISSHPTSSRPTNSQPTSSQPTSSPPISSQPTSSQPISSQPMGGGRRAPDAVSAYAGFLSGATVRALLQPLDVIKIRWQLQLESISRRGDGGTYQSLPQTVGRILREEGARALWKGHVPCQVVSVLFNSVQFYTFERSGPPVRELLGGGSDFGADFVCGGISGVAAALSCHPFDTLRTRLIGQSEKNRVYSGLVHAVTHMWRSEGPRVFFQGLNSNLCMTMPQAASRFAFYKLLFGPLADRSSASAAAAGSGFLSGVLSKALVYPFDVMKKRQQVRGFEAARRAFGRVQDSGSSRTIAACASFIWRNEGLRGFYKGLGPSMLKAGLFTSTTFYFFELYRSLILSAFSKNQLPTIKSSSSQPAVAPANQQPANQQPANQQPANQQPANQQPANQQPANQQPANQQPPNQWPANQQPANQQPPNQQPPNSSQPISSHPTSSRPTNSQPTSSQPTSSPPISSQPTSSQPTSSQPMGGGRRAPDAVSAYAGFLSGATVRALLQPLDVIKIRWQLQLESISRRGDGGTYQSLPQTVGRILREEGARALWKGHVPCQVVSVLFNSVQFYTFERSGPPVRELLGGGSDFGADFVCGGISGVAAALSCHPFDTLRTRLIGQSEKNRVYSGLVHAVTHMWRSEGPRVFFQGLNSNLCMTMPQAASRFAFYKLLFGPLADRSSASAAAAGSGFLSGVLSKALVYPFDVMKKRQQVRGFEAARRAFGRVQDSGSSRTIAACASFIWRNEGLRGFYKGLGPSMLKAGLFTSTTFYFFELYRSLILSAFRRLEEPVANNKKLQQPTGSGGENRLKLPTHSGVAETSQSKLFEAEKSEQGQPTSNVQTSNVQTSSQPISSQPISNQPTSSQPTSSQPTSSQPTSNQPISSQPISSHPISGQPTSSQPTSSHPTSSHPTSSQPISSHPTSSRPTNSQPTSSQPTSSPPISSQPTSSQPTSSQPMGGGRRAPDAVSAYAGFLSGATVRALLQPLDVIKIRWQLQLESISRRGDGGTYQSLPQTVGRILREEGARALWKGHVPCQVVSVLFNSVQFYTFERSGPPVRELLGGGSDFGADFVCGGISGVAAALSCHPFDTLRTRLIGQSEKNRVYSGLVHAVTHMWRSEGPRVFFQGLNSNLCMTMPQAASRFAFYKLLFGPLADRSSASAAAAGSGFLSGVLSKALVYPFDVMKKRQQVRGFEAARRAFGRVQDSGSSRTIAACASFIWRNEGLRGFYKGLGPSMLKAGLFTSTTFYFFELYRSLILSAFRRLEEPVANNKKLQQPTGSGGENRLKLPTHSGVAETSQSKLFEAEKSEQGQPTSNVQTSNVQTSSQPISSQPISNQPTSSQPTSSQPTSSQPTSNQPISSSQSAATQSVASQPAASQPAATQPAATQPAASQSAATQQPTSSQPTSSPPISSQPTSSQPTSSQPMGGGRRAPDAVSAYAGFLSGATVRALLQPLDVIKIRWQLQLESISRRGDGGTYQSLPQTVGRILREEGARALWKGHVPCQVVSVLFNSVQFYTFERSGPPVRELLGGGSDFGADFVCGGISGVAAALSCHPFDTLRTRLIGQSEKNRVYSGLVHAVTHMWRSEGPRVFFQGLGPNLAMMAGQSSVHFAVYHGLRRLLNDVDGSVGSSGGDALTAGFAAGVAAKSVVYPLDVLKKRQQVRGFEAARLCFGRVQTPASRWAAAYAADMIRREGPTALFKGFVPAAMKSGLVTGLTFYTYEAYVALLLHLEPLAAHLEAVHGLDGQGGRGGIVEADKAEALALAGGPVNVHLGGDHRAEWGEHLGEFAVAKLGGQMIDEQVGSVWPGENEVAGAVLVLHRHCDGALGDGRGRDGRVGRWVRGCCATVGGENLRLVRRAARVPGGNKSGRQLQMVRRWRRRRDGHRRLKLRCLRICRSRSLSANFTTMELVAPLRCSNPNGSNSFSNIGFGLLFGQHPDKQLAVVCERAGFVVVAKRLGSEACISQAQLTGIIRELGFHAPCRFAAAWQVNDVEGDGNGIWWVHQFTNMTAGFIALQATGTHRNSSDQNTQESEMWYADMAVNNTPANASDSQVNIS</sequence>
<keyword evidence="5 6" id="KW-0472">Membrane</keyword>
<evidence type="ECO:0000256" key="5">
    <source>
        <dbReference type="ARBA" id="ARBA00023136"/>
    </source>
</evidence>
<keyword evidence="4" id="KW-0677">Repeat</keyword>
<feature type="compositionally biased region" description="Polar residues" evidence="7">
    <location>
        <begin position="1615"/>
        <end position="1627"/>
    </location>
</feature>
<evidence type="ECO:0000256" key="3">
    <source>
        <dbReference type="ARBA" id="ARBA00022692"/>
    </source>
</evidence>
<feature type="repeat" description="Solcar" evidence="6">
    <location>
        <begin position="361"/>
        <end position="454"/>
    </location>
</feature>
<feature type="region of interest" description="Disordered" evidence="7">
    <location>
        <begin position="1577"/>
        <end position="1738"/>
    </location>
</feature>
<keyword evidence="8" id="KW-1133">Transmembrane helix</keyword>
<evidence type="ECO:0000313" key="10">
    <source>
        <dbReference type="WBParaSite" id="maker-uti_cns_0046626-snap-gene-0.2-mRNA-1"/>
    </source>
</evidence>
<proteinExistence type="inferred from homology"/>
<feature type="compositionally biased region" description="Low complexity" evidence="7">
    <location>
        <begin position="1628"/>
        <end position="1730"/>
    </location>
</feature>
<feature type="repeat" description="Solcar" evidence="6">
    <location>
        <begin position="1463"/>
        <end position="1561"/>
    </location>
</feature>
<feature type="transmembrane region" description="Helical" evidence="8">
    <location>
        <begin position="21"/>
        <end position="43"/>
    </location>
</feature>
<feature type="repeat" description="Solcar" evidence="6">
    <location>
        <begin position="791"/>
        <end position="884"/>
    </location>
</feature>
<evidence type="ECO:0000256" key="4">
    <source>
        <dbReference type="ARBA" id="ARBA00022737"/>
    </source>
</evidence>
<feature type="compositionally biased region" description="Polar residues" evidence="7">
    <location>
        <begin position="1138"/>
        <end position="1150"/>
    </location>
</feature>
<comment type="subcellular location">
    <subcellularLocation>
        <location evidence="1">Membrane</location>
        <topology evidence="1">Multi-pass membrane protein</topology>
    </subcellularLocation>
</comment>
<feature type="transmembrane region" description="Helical" evidence="8">
    <location>
        <begin position="101"/>
        <end position="120"/>
    </location>
</feature>
<evidence type="ECO:0000256" key="6">
    <source>
        <dbReference type="PROSITE-ProRule" id="PRU00282"/>
    </source>
</evidence>
<dbReference type="Proteomes" id="UP000095280">
    <property type="component" value="Unplaced"/>
</dbReference>
<feature type="repeat" description="Solcar" evidence="6">
    <location>
        <begin position="1268"/>
        <end position="1361"/>
    </location>
</feature>
<feature type="compositionally biased region" description="Low complexity" evidence="7">
    <location>
        <begin position="673"/>
        <end position="784"/>
    </location>
</feature>
<accession>A0A1I8JBK7</accession>
<feature type="repeat" description="Solcar" evidence="6">
    <location>
        <begin position="1737"/>
        <end position="1830"/>
    </location>
</feature>
<reference evidence="10" key="1">
    <citation type="submission" date="2016-11" db="UniProtKB">
        <authorList>
            <consortium name="WormBaseParasite"/>
        </authorList>
    </citation>
    <scope>IDENTIFICATION</scope>
</reference>
<dbReference type="GO" id="GO:0016020">
    <property type="term" value="C:membrane"/>
    <property type="evidence" value="ECO:0007669"/>
    <property type="project" value="UniProtKB-SubCell"/>
</dbReference>
<feature type="transmembrane region" description="Helical" evidence="8">
    <location>
        <begin position="63"/>
        <end position="89"/>
    </location>
</feature>
<dbReference type="PROSITE" id="PS50920">
    <property type="entry name" value="SOLCAR"/>
    <property type="match status" value="12"/>
</dbReference>
<evidence type="ECO:0000256" key="2">
    <source>
        <dbReference type="ARBA" id="ARBA00006375"/>
    </source>
</evidence>
<feature type="repeat" description="Solcar" evidence="6">
    <location>
        <begin position="1839"/>
        <end position="1926"/>
    </location>
</feature>
<dbReference type="Pfam" id="PF00153">
    <property type="entry name" value="Mito_carr"/>
    <property type="match status" value="12"/>
</dbReference>
<dbReference type="InterPro" id="IPR018108">
    <property type="entry name" value="MCP_transmembrane"/>
</dbReference>
<dbReference type="SUPFAM" id="SSF103506">
    <property type="entry name" value="Mitochondrial carrier"/>
    <property type="match status" value="4"/>
</dbReference>
<dbReference type="WBParaSite" id="maker-uti_cns_0046626-snap-gene-0.2-mRNA-1">
    <property type="protein sequence ID" value="maker-uti_cns_0046626-snap-gene-0.2-mRNA-1"/>
    <property type="gene ID" value="maker-uti_cns_0046626-snap-gene-0.2"/>
</dbReference>
<feature type="compositionally biased region" description="Low complexity" evidence="7">
    <location>
        <begin position="173"/>
        <end position="354"/>
    </location>
</feature>
<feature type="region of interest" description="Disordered" evidence="7">
    <location>
        <begin position="1100"/>
        <end position="1269"/>
    </location>
</feature>
<keyword evidence="3 6" id="KW-0812">Transmembrane</keyword>
<evidence type="ECO:0000256" key="8">
    <source>
        <dbReference type="SAM" id="Phobius"/>
    </source>
</evidence>
<keyword evidence="9" id="KW-1185">Reference proteome</keyword>
<feature type="region of interest" description="Disordered" evidence="7">
    <location>
        <begin position="165"/>
        <end position="361"/>
    </location>
</feature>
<feature type="repeat" description="Solcar" evidence="6">
    <location>
        <begin position="1936"/>
        <end position="2033"/>
    </location>
</feature>
<name>A0A1I8JBK7_9PLAT</name>
<evidence type="ECO:0000256" key="1">
    <source>
        <dbReference type="ARBA" id="ARBA00004141"/>
    </source>
</evidence>
<dbReference type="PANTHER" id="PTHR24089">
    <property type="entry name" value="SOLUTE CARRIER FAMILY 25"/>
    <property type="match status" value="1"/>
</dbReference>
<dbReference type="Gene3D" id="1.50.40.10">
    <property type="entry name" value="Mitochondrial carrier domain"/>
    <property type="match status" value="4"/>
</dbReference>
<feature type="repeat" description="Solcar" evidence="6">
    <location>
        <begin position="556"/>
        <end position="654"/>
    </location>
</feature>
<feature type="repeat" description="Solcar" evidence="6">
    <location>
        <begin position="986"/>
        <end position="1084"/>
    </location>
</feature>
<protein>
    <submittedName>
        <fullName evidence="10">Mitochondrial thiamine pyrophosphate carrier 1</fullName>
    </submittedName>
</protein>
<comment type="similarity">
    <text evidence="2">Belongs to the mitochondrial carrier (TC 2.A.29) family.</text>
</comment>
<feature type="repeat" description="Solcar" evidence="6">
    <location>
        <begin position="893"/>
        <end position="980"/>
    </location>
</feature>
<feature type="compositionally biased region" description="Low complexity" evidence="7">
    <location>
        <begin position="1151"/>
        <end position="1261"/>
    </location>
</feature>
<feature type="repeat" description="Solcar" evidence="6">
    <location>
        <begin position="1370"/>
        <end position="1457"/>
    </location>
</feature>